<evidence type="ECO:0000256" key="2">
    <source>
        <dbReference type="SAM" id="MobiDB-lite"/>
    </source>
</evidence>
<keyword evidence="1" id="KW-0175">Coiled coil</keyword>
<gene>
    <name evidence="3" type="ORF">DSTB1V02_LOCUS4367</name>
</gene>
<feature type="compositionally biased region" description="Basic and acidic residues" evidence="2">
    <location>
        <begin position="394"/>
        <end position="403"/>
    </location>
</feature>
<feature type="compositionally biased region" description="Basic and acidic residues" evidence="2">
    <location>
        <begin position="485"/>
        <end position="497"/>
    </location>
</feature>
<feature type="region of interest" description="Disordered" evidence="2">
    <location>
        <begin position="1027"/>
        <end position="1048"/>
    </location>
</feature>
<feature type="compositionally biased region" description="Basic and acidic residues" evidence="2">
    <location>
        <begin position="511"/>
        <end position="533"/>
    </location>
</feature>
<feature type="region of interest" description="Disordered" evidence="2">
    <location>
        <begin position="1"/>
        <end position="64"/>
    </location>
</feature>
<proteinExistence type="predicted"/>
<dbReference type="OrthoDB" id="6363515at2759"/>
<keyword evidence="4" id="KW-1185">Reference proteome</keyword>
<dbReference type="EMBL" id="CAJPEV010000645">
    <property type="protein sequence ID" value="CAG0887193.1"/>
    <property type="molecule type" value="Genomic_DNA"/>
</dbReference>
<protein>
    <submittedName>
        <fullName evidence="3">Uncharacterized protein</fullName>
    </submittedName>
</protein>
<name>A0A7R9A369_9CRUS</name>
<reference evidence="3" key="1">
    <citation type="submission" date="2020-11" db="EMBL/GenBank/DDBJ databases">
        <authorList>
            <person name="Tran Van P."/>
        </authorList>
    </citation>
    <scope>NUCLEOTIDE SEQUENCE</scope>
</reference>
<feature type="coiled-coil region" evidence="1">
    <location>
        <begin position="829"/>
        <end position="907"/>
    </location>
</feature>
<feature type="coiled-coil region" evidence="1">
    <location>
        <begin position="309"/>
        <end position="336"/>
    </location>
</feature>
<feature type="coiled-coil region" evidence="1">
    <location>
        <begin position="720"/>
        <end position="748"/>
    </location>
</feature>
<feature type="region of interest" description="Disordered" evidence="2">
    <location>
        <begin position="485"/>
        <end position="533"/>
    </location>
</feature>
<evidence type="ECO:0000313" key="4">
    <source>
        <dbReference type="Proteomes" id="UP000677054"/>
    </source>
</evidence>
<feature type="coiled-coil region" evidence="1">
    <location>
        <begin position="934"/>
        <end position="993"/>
    </location>
</feature>
<sequence>MAARPKSYSTRTKVGTSPSTSSASLASSSQSMTKAPQKQATKAAGNVDHGGAPRKLSQFMQVPTSSKGLLPSPWYYPFQNGKYAQGVLQRKDFSSKSPELDWVPKEEFEKLRKSKEEDILQLQASLEKRMKETEELRRNLRTVTENYYKLQKDVNRRLTEHEKRMKEEFQAKSEELTTKNAYQNGQLRAKTREAERMLVDAKRAHEETTKALKDHHGRELEHLRKRLTDVSNSWRKGEESWLVQRGEMEKKLRTLMAEKERLKTTLTSTRSRLEAVSVDLARFQGKRHQERAQLERHLTDKQEETRLQMSSLESRSKTLEFQMAMAKEELESLLNLPKSAEEGFCRCQVKIGQSDRLTVGRCRVKRERARDALEAWHGSREAKMFGFFRRNVNKESEKKEKGKGAGSNAGKQSTLDKECGKSPQGRRSKSARESQDVLQESNSIQKKESEVPTVTVQTDLPGPLNEIKSIPSDVLTQLVAVDLPTKQEEKDEKDVKPDSNLPVQSCAPMDAPREERKKDDTRKLREEKVESEKKFNEEIKKLKKTLELKEGEVQERTHHTAALSRELEKARKEMEDLKTQLKRKGEHEGKCGSEDAARLKSLEIETHQLQEALKRKQEELEKSENAKEELEKRVKELEESLKSTQDQLEELKKEKEVLDGDREAELSFIQEALEEALSERAEIQARFESVRTMTSTREQQMMDDFEWKLREIERGYKQKILEKEQEIKEKLKTMRQVVEQDLSKEKQDAWELKRCAEEQMAQVLHLKSYEPELRQLQGLVHEQQRALRVASHTVEKLKVNERPMLEEIKRLRTLHDPSRIRKQEEEAFQARLVQTKNELNAEIAELNRTIMEKESKWSKELQTIRATSDRDIWELRRKLQRLDEAHEEEVEKIREEHDKEKERLRVELFDSCDDDMRGNPEFPPTVMLEDEGRSKSIEEKCQRQRSQLAAANDKIQKLLQERQRIVAEKKEELDRYQASLMEKQKELESIRMAAQSRGISWETLRDFANQVWLFGAAEALMAIKDRSPSWIPPGYYPSLPTDQVDPDR</sequence>
<evidence type="ECO:0000256" key="1">
    <source>
        <dbReference type="SAM" id="Coils"/>
    </source>
</evidence>
<evidence type="ECO:0000313" key="3">
    <source>
        <dbReference type="EMBL" id="CAD7244471.1"/>
    </source>
</evidence>
<dbReference type="AlphaFoldDB" id="A0A7R9A369"/>
<feature type="region of interest" description="Disordered" evidence="2">
    <location>
        <begin position="614"/>
        <end position="646"/>
    </location>
</feature>
<accession>A0A7R9A369</accession>
<organism evidence="3">
    <name type="scientific">Darwinula stevensoni</name>
    <dbReference type="NCBI Taxonomy" id="69355"/>
    <lineage>
        <taxon>Eukaryota</taxon>
        <taxon>Metazoa</taxon>
        <taxon>Ecdysozoa</taxon>
        <taxon>Arthropoda</taxon>
        <taxon>Crustacea</taxon>
        <taxon>Oligostraca</taxon>
        <taxon>Ostracoda</taxon>
        <taxon>Podocopa</taxon>
        <taxon>Podocopida</taxon>
        <taxon>Darwinulocopina</taxon>
        <taxon>Darwinuloidea</taxon>
        <taxon>Darwinulidae</taxon>
        <taxon>Darwinula</taxon>
    </lineage>
</organism>
<dbReference type="Proteomes" id="UP000677054">
    <property type="component" value="Unassembled WGS sequence"/>
</dbReference>
<dbReference type="EMBL" id="LR900162">
    <property type="protein sequence ID" value="CAD7244471.1"/>
    <property type="molecule type" value="Genomic_DNA"/>
</dbReference>
<feature type="coiled-coil region" evidence="1">
    <location>
        <begin position="105"/>
        <end position="146"/>
    </location>
</feature>
<feature type="region of interest" description="Disordered" evidence="2">
    <location>
        <begin position="571"/>
        <end position="594"/>
    </location>
</feature>
<feature type="region of interest" description="Disordered" evidence="2">
    <location>
        <begin position="394"/>
        <end position="471"/>
    </location>
</feature>
<feature type="compositionally biased region" description="Basic and acidic residues" evidence="2">
    <location>
        <begin position="614"/>
        <end position="641"/>
    </location>
</feature>
<feature type="compositionally biased region" description="Low complexity" evidence="2">
    <location>
        <begin position="16"/>
        <end position="44"/>
    </location>
</feature>